<dbReference type="InterPro" id="IPR003615">
    <property type="entry name" value="HNH_nuc"/>
</dbReference>
<dbReference type="InterPro" id="IPR004919">
    <property type="entry name" value="GmrSD_N"/>
</dbReference>
<reference evidence="2" key="1">
    <citation type="journal article" date="2022" name="Int. J. Mol. Sci.">
        <title>Phenotypic and Genotypic Virulence Characterisation of Staphylococcus pettenkoferi Strains Isolated from Human Bloodstream and Diabetic Foot Infections.</title>
        <authorList>
            <person name="Magnan C."/>
            <person name="Ahmad-Mansour N."/>
            <person name="Pouget C."/>
            <person name="Morsli M."/>
            <person name="Huc-Brandt S."/>
            <person name="Pantel A."/>
            <person name="Dunyach-Remy C."/>
            <person name="Sotto A."/>
            <person name="Molle V."/>
            <person name="Lavigne J.-P."/>
        </authorList>
    </citation>
    <scope>NUCLEOTIDE SEQUENCE</scope>
    <source>
        <strain evidence="2">NSP012P</strain>
    </source>
</reference>
<dbReference type="Pfam" id="PF01844">
    <property type="entry name" value="HNH"/>
    <property type="match status" value="1"/>
</dbReference>
<gene>
    <name evidence="2" type="ORF">NW133_10815</name>
</gene>
<dbReference type="PANTHER" id="PTHR39639:SF1">
    <property type="entry name" value="DUF262 DOMAIN-CONTAINING PROTEIN"/>
    <property type="match status" value="1"/>
</dbReference>
<accession>A0ABT4BMU4</accession>
<dbReference type="RefSeq" id="WP_242244114.1">
    <property type="nucleotide sequence ID" value="NZ_JALCYB010000001.1"/>
</dbReference>
<organism evidence="2 3">
    <name type="scientific">Staphylococcus pettenkoferi</name>
    <dbReference type="NCBI Taxonomy" id="170573"/>
    <lineage>
        <taxon>Bacteria</taxon>
        <taxon>Bacillati</taxon>
        <taxon>Bacillota</taxon>
        <taxon>Bacilli</taxon>
        <taxon>Bacillales</taxon>
        <taxon>Staphylococcaceae</taxon>
        <taxon>Staphylococcus</taxon>
    </lineage>
</organism>
<dbReference type="CDD" id="cd00085">
    <property type="entry name" value="HNHc"/>
    <property type="match status" value="1"/>
</dbReference>
<evidence type="ECO:0000313" key="2">
    <source>
        <dbReference type="EMBL" id="MCY1583988.1"/>
    </source>
</evidence>
<protein>
    <submittedName>
        <fullName evidence="2">DUF262 domain-containing protein</fullName>
    </submittedName>
</protein>
<sequence>MKIKLHEIPIKDIVKDYNDDGEGGVIGYGGKLNIRPPYQREFVYDTKKRNAVIETVSKDFPLNVMYWVKVDEDSYEVLDGQQRTIAISQYFNNEFTLNYISFDNLTSDQQDAFLNYKLMVYVCEGTDSEKLDWFKTINIAGEKLTDQELRNSVYAGTWLSDAKRFFSRTNGPAYGKAKEYMAGSPIRQDYLETVLKWINNGEIEQYMSKHQNDKNANQLWQYFSSVIDWIELLFPKKYYRKEMKGINWGLLFNQYKNNDYDAKELEERIKPMMEDEEVKSKKGIYYYIFDGKTKHLNLRTFSKAQIREAYERQNGVCPSCKKTFNLQEMEADHITPWSQGGKTVPSNCQMLCKECNRRKSDK</sequence>
<comment type="caution">
    <text evidence="2">The sequence shown here is derived from an EMBL/GenBank/DDBJ whole genome shotgun (WGS) entry which is preliminary data.</text>
</comment>
<evidence type="ECO:0000259" key="1">
    <source>
        <dbReference type="SMART" id="SM00507"/>
    </source>
</evidence>
<name>A0ABT4BMU4_9STAP</name>
<dbReference type="PANTHER" id="PTHR39639">
    <property type="entry name" value="CHROMOSOME 16, WHOLE GENOME SHOTGUN SEQUENCE"/>
    <property type="match status" value="1"/>
</dbReference>
<dbReference type="Gene3D" id="1.10.30.50">
    <property type="match status" value="1"/>
</dbReference>
<dbReference type="Pfam" id="PF03235">
    <property type="entry name" value="GmrSD_N"/>
    <property type="match status" value="1"/>
</dbReference>
<dbReference type="EMBL" id="JANSLD010000035">
    <property type="protein sequence ID" value="MCY1583988.1"/>
    <property type="molecule type" value="Genomic_DNA"/>
</dbReference>
<keyword evidence="3" id="KW-1185">Reference proteome</keyword>
<dbReference type="InterPro" id="IPR002711">
    <property type="entry name" value="HNH"/>
</dbReference>
<reference evidence="2" key="2">
    <citation type="submission" date="2022-08" db="EMBL/GenBank/DDBJ databases">
        <authorList>
            <person name="Magnan C."/>
        </authorList>
    </citation>
    <scope>NUCLEOTIDE SEQUENCE</scope>
    <source>
        <strain evidence="2">NSP012P</strain>
    </source>
</reference>
<feature type="domain" description="HNH nuclease" evidence="1">
    <location>
        <begin position="305"/>
        <end position="357"/>
    </location>
</feature>
<proteinExistence type="predicted"/>
<dbReference type="SMART" id="SM00507">
    <property type="entry name" value="HNHc"/>
    <property type="match status" value="1"/>
</dbReference>
<dbReference type="Proteomes" id="UP001072952">
    <property type="component" value="Unassembled WGS sequence"/>
</dbReference>
<evidence type="ECO:0000313" key="3">
    <source>
        <dbReference type="Proteomes" id="UP001072952"/>
    </source>
</evidence>